<dbReference type="Proteomes" id="UP001183176">
    <property type="component" value="Unassembled WGS sequence"/>
</dbReference>
<evidence type="ECO:0000313" key="2">
    <source>
        <dbReference type="Proteomes" id="UP001183176"/>
    </source>
</evidence>
<organism evidence="1 2">
    <name type="scientific">Jatrophihabitans lederbergiae</name>
    <dbReference type="NCBI Taxonomy" id="3075547"/>
    <lineage>
        <taxon>Bacteria</taxon>
        <taxon>Bacillati</taxon>
        <taxon>Actinomycetota</taxon>
        <taxon>Actinomycetes</taxon>
        <taxon>Jatrophihabitantales</taxon>
        <taxon>Jatrophihabitantaceae</taxon>
        <taxon>Jatrophihabitans</taxon>
    </lineage>
</organism>
<comment type="caution">
    <text evidence="1">The sequence shown here is derived from an EMBL/GenBank/DDBJ whole genome shotgun (WGS) entry which is preliminary data.</text>
</comment>
<keyword evidence="2" id="KW-1185">Reference proteome</keyword>
<dbReference type="EMBL" id="JAVREH010000012">
    <property type="protein sequence ID" value="MDT0261944.1"/>
    <property type="molecule type" value="Genomic_DNA"/>
</dbReference>
<name>A0ABU2JAC4_9ACTN</name>
<sequence length="340" mass="37427">MTRHDEIRDRLAAAAEDGDEWDEPVVLMRSELAAVEVADLPDGPRIEVVDRVDAKGMRYISLGGTLRRDGHRMVASIEETGWRKWWPGPLGVDDYHALVLAAVQARASTVGDVAVTDTLDDNVHGVIYEAELTNAGSLRGAYDRALSIRVEINEAAEAVSAGVQDLVERTRQRLAGWGTEPLDALVDRVASQTGTANQRGIALEELTTRLFNTIPGFQATGRVKTSTEEIDIRIQNSSEARRWQKETFLLLAECKNWSGKCGKDEFVLFKTKLANRVGRVGCGFLVSWNGFAETITKEILRGSAGDIVVVALDGADLRNAVRDGNFGERLEQRYEQSVFA</sequence>
<protein>
    <recommendedName>
        <fullName evidence="3">Restriction endonuclease type IV Mrr domain-containing protein</fullName>
    </recommendedName>
</protein>
<dbReference type="RefSeq" id="WP_311423098.1">
    <property type="nucleotide sequence ID" value="NZ_JAVREH010000012.1"/>
</dbReference>
<evidence type="ECO:0008006" key="3">
    <source>
        <dbReference type="Google" id="ProtNLM"/>
    </source>
</evidence>
<accession>A0ABU2JAC4</accession>
<proteinExistence type="predicted"/>
<evidence type="ECO:0000313" key="1">
    <source>
        <dbReference type="EMBL" id="MDT0261944.1"/>
    </source>
</evidence>
<gene>
    <name evidence="1" type="ORF">RM423_11100</name>
</gene>
<reference evidence="2" key="1">
    <citation type="submission" date="2023-07" db="EMBL/GenBank/DDBJ databases">
        <title>30 novel species of actinomycetes from the DSMZ collection.</title>
        <authorList>
            <person name="Nouioui I."/>
        </authorList>
    </citation>
    <scope>NUCLEOTIDE SEQUENCE [LARGE SCALE GENOMIC DNA]</scope>
    <source>
        <strain evidence="2">DSM 44399</strain>
    </source>
</reference>